<dbReference type="PANTHER" id="PTHR11403:SF7">
    <property type="entry name" value="CYTOCHROME C OXIDASE SUBUNIT 3"/>
    <property type="match status" value="1"/>
</dbReference>
<keyword evidence="7 9" id="KW-0472">Membrane</keyword>
<dbReference type="GO" id="GO:0016020">
    <property type="term" value="C:membrane"/>
    <property type="evidence" value="ECO:0007669"/>
    <property type="project" value="UniProtKB-SubCell"/>
</dbReference>
<evidence type="ECO:0000256" key="7">
    <source>
        <dbReference type="ARBA" id="ARBA00023136"/>
    </source>
</evidence>
<evidence type="ECO:0000256" key="8">
    <source>
        <dbReference type="RuleBase" id="RU003375"/>
    </source>
</evidence>
<dbReference type="AlphaFoldDB" id="A0A7D5Y3M2"/>
<feature type="transmembrane region" description="Helical" evidence="9">
    <location>
        <begin position="20"/>
        <end position="46"/>
    </location>
</feature>
<evidence type="ECO:0000256" key="5">
    <source>
        <dbReference type="ARBA" id="ARBA00022967"/>
    </source>
</evidence>
<evidence type="ECO:0000256" key="9">
    <source>
        <dbReference type="SAM" id="Phobius"/>
    </source>
</evidence>
<proteinExistence type="inferred from homology"/>
<comment type="subcellular location">
    <subcellularLocation>
        <location evidence="1">Membrane</location>
        <topology evidence="1">Multi-pass membrane protein</topology>
    </subcellularLocation>
</comment>
<name>A0A7D5Y3M2_9PLAT</name>
<evidence type="ECO:0000256" key="6">
    <source>
        <dbReference type="ARBA" id="ARBA00022989"/>
    </source>
</evidence>
<protein>
    <recommendedName>
        <fullName evidence="3 8">Cytochrome c oxidase subunit 3</fullName>
    </recommendedName>
</protein>
<feature type="domain" description="Heme-copper oxidase subunit III family profile" evidence="10">
    <location>
        <begin position="15"/>
        <end position="269"/>
    </location>
</feature>
<dbReference type="InterPro" id="IPR000298">
    <property type="entry name" value="Cyt_c_oxidase-like_su3"/>
</dbReference>
<keyword evidence="5" id="KW-1278">Translocase</keyword>
<feature type="transmembrane region" description="Helical" evidence="9">
    <location>
        <begin position="52"/>
        <end position="74"/>
    </location>
</feature>
<organism evidence="11">
    <name type="scientific">Obrimoposthia wandeli</name>
    <dbReference type="NCBI Taxonomy" id="2136291"/>
    <lineage>
        <taxon>Eukaryota</taxon>
        <taxon>Metazoa</taxon>
        <taxon>Spiralia</taxon>
        <taxon>Lophotrochozoa</taxon>
        <taxon>Platyhelminthes</taxon>
        <taxon>Rhabditophora</taxon>
        <taxon>Seriata</taxon>
        <taxon>Tricladida</taxon>
        <taxon>Maricola</taxon>
        <taxon>Bdellouroidea</taxon>
        <taxon>Uteriporidae</taxon>
        <taxon>Ectoplaninae</taxon>
        <taxon>Obrimoposthia</taxon>
    </lineage>
</organism>
<evidence type="ECO:0000313" key="11">
    <source>
        <dbReference type="EMBL" id="QLJ92316.1"/>
    </source>
</evidence>
<keyword evidence="4 8" id="KW-0812">Transmembrane</keyword>
<evidence type="ECO:0000256" key="1">
    <source>
        <dbReference type="ARBA" id="ARBA00004141"/>
    </source>
</evidence>
<dbReference type="Pfam" id="PF00510">
    <property type="entry name" value="COX3"/>
    <property type="match status" value="1"/>
</dbReference>
<evidence type="ECO:0000259" key="10">
    <source>
        <dbReference type="PROSITE" id="PS50253"/>
    </source>
</evidence>
<dbReference type="InterPro" id="IPR024791">
    <property type="entry name" value="Cyt_c/ubiquinol_Oxase_su3"/>
</dbReference>
<dbReference type="Gene3D" id="1.20.120.80">
    <property type="entry name" value="Cytochrome c oxidase, subunit III, four-helix bundle"/>
    <property type="match status" value="1"/>
</dbReference>
<keyword evidence="8 11" id="KW-0496">Mitochondrion</keyword>
<evidence type="ECO:0000256" key="2">
    <source>
        <dbReference type="ARBA" id="ARBA00010581"/>
    </source>
</evidence>
<dbReference type="InterPro" id="IPR035973">
    <property type="entry name" value="Cyt_c_oxidase_su3-like_sf"/>
</dbReference>
<reference evidence="11" key="1">
    <citation type="submission" date="2019-05" db="EMBL/GenBank/DDBJ databases">
        <title>The complete mitochondrial genome of the Antarctic triclad, Obrimoposthia wandeli (Platyhelminthes, Tricladida, Maricola).</title>
        <authorList>
            <person name="Yang H.-M."/>
            <person name="Ji S.-J."/>
            <person name="Kim S."/>
            <person name="Min G.-S."/>
        </authorList>
    </citation>
    <scope>NUCLEOTIDE SEQUENCE</scope>
</reference>
<dbReference type="GO" id="GO:0019646">
    <property type="term" value="P:aerobic electron transport chain"/>
    <property type="evidence" value="ECO:0007669"/>
    <property type="project" value="InterPro"/>
</dbReference>
<gene>
    <name evidence="11" type="primary">Cox3</name>
</gene>
<feature type="transmembrane region" description="Helical" evidence="9">
    <location>
        <begin position="203"/>
        <end position="227"/>
    </location>
</feature>
<feature type="transmembrane region" description="Helical" evidence="9">
    <location>
        <begin position="94"/>
        <end position="113"/>
    </location>
</feature>
<dbReference type="InterPro" id="IPR013833">
    <property type="entry name" value="Cyt_c_oxidase_su3_a-hlx"/>
</dbReference>
<dbReference type="PANTHER" id="PTHR11403">
    <property type="entry name" value="CYTOCHROME C OXIDASE SUBUNIT III"/>
    <property type="match status" value="1"/>
</dbReference>
<geneLocation type="mitochondrion" evidence="11"/>
<dbReference type="GO" id="GO:0004129">
    <property type="term" value="F:cytochrome-c oxidase activity"/>
    <property type="evidence" value="ECO:0007669"/>
    <property type="project" value="InterPro"/>
</dbReference>
<sequence>MFLKSFNYLSVNKSYFCSLYEVFMSFLPAVLSVSVLSLLVFLVAFWNQLLGFFYVKFSFFFIVVLVLVWFFDLLGESQVGSFSNKISQGLRMSVVLFIFSEVFLFFSFFWAFFHFSNSSGYVSLGFPANVVDAGGIPFLGSFILLYSALSFSLAQWGLFSQNYSFFVIGLVLTIIFGFLFILVQVVEYSSSFMSVNFSTPGAVFYVTTCLHGSHVFLGTLGIIYFLVRGFFNFFFSSQSHVGFEAALWYWHFVDVVWLFLFIFVYLLCPI</sequence>
<dbReference type="PROSITE" id="PS50253">
    <property type="entry name" value="COX3"/>
    <property type="match status" value="1"/>
</dbReference>
<dbReference type="EMBL" id="MK962607">
    <property type="protein sequence ID" value="QLJ92316.1"/>
    <property type="molecule type" value="Genomic_DNA"/>
</dbReference>
<dbReference type="RefSeq" id="YP_009912610.1">
    <property type="nucleotide sequence ID" value="NC_050050.1"/>
</dbReference>
<feature type="transmembrane region" description="Helical" evidence="9">
    <location>
        <begin position="133"/>
        <end position="151"/>
    </location>
</feature>
<evidence type="ECO:0000256" key="3">
    <source>
        <dbReference type="ARBA" id="ARBA00015944"/>
    </source>
</evidence>
<comment type="function">
    <text evidence="8">Component of the cytochrome c oxidase, the last enzyme in the mitochondrial electron transport chain which drives oxidative phosphorylation. The respiratory chain contains 3 multisubunit complexes succinate dehydrogenase (complex II, CII), ubiquinol-cytochrome c oxidoreductase (cytochrome b-c1 complex, complex III, CIII) and cytochrome c oxidase (complex IV, CIV), that cooperate to transfer electrons derived from NADH and succinate to molecular oxygen, creating an electrochemical gradient over the inner membrane that drives transmembrane transport and the ATP synthase. Cytochrome c oxidase is the component of the respiratory chain that catalyzes the reduction of oxygen to water. Electrons originating from reduced cytochrome c in the intermembrane space (IMS) are transferred via the dinuclear copper A center (CU(A)) of subunit 2 and heme A of subunit 1 to the active site in subunit 1, a binuclear center (BNC) formed by heme A3 and copper B (CU(B)). The BNC reduces molecular oxygen to 2 water molecules using 4 electrons from cytochrome c in the IMS and 4 protons from the mitochondrial matrix.</text>
</comment>
<evidence type="ECO:0000256" key="4">
    <source>
        <dbReference type="ARBA" id="ARBA00022692"/>
    </source>
</evidence>
<dbReference type="GeneID" id="58117587"/>
<feature type="transmembrane region" description="Helical" evidence="9">
    <location>
        <begin position="247"/>
        <end position="267"/>
    </location>
</feature>
<keyword evidence="6 9" id="KW-1133">Transmembrane helix</keyword>
<comment type="similarity">
    <text evidence="2 8">Belongs to the cytochrome c oxidase subunit 3 family.</text>
</comment>
<dbReference type="SUPFAM" id="SSF81452">
    <property type="entry name" value="Cytochrome c oxidase subunit III-like"/>
    <property type="match status" value="1"/>
</dbReference>
<accession>A0A7D5Y3M2</accession>
<feature type="transmembrane region" description="Helical" evidence="9">
    <location>
        <begin position="163"/>
        <end position="183"/>
    </location>
</feature>